<gene>
    <name evidence="4" type="ORF">BOO71_0005059</name>
    <name evidence="3" type="ORF">BOO71_0009412</name>
</gene>
<dbReference type="EMBL" id="MSTI01000107">
    <property type="protein sequence ID" value="OLV17266.1"/>
    <property type="molecule type" value="Genomic_DNA"/>
</dbReference>
<feature type="signal peptide" evidence="1">
    <location>
        <begin position="1"/>
        <end position="24"/>
    </location>
</feature>
<dbReference type="STRING" id="249408.BOO71_0005059"/>
<dbReference type="Proteomes" id="UP000186607">
    <property type="component" value="Unassembled WGS sequence"/>
</dbReference>
<evidence type="ECO:0000313" key="4">
    <source>
        <dbReference type="EMBL" id="OLV18673.1"/>
    </source>
</evidence>
<proteinExistence type="predicted"/>
<dbReference type="RefSeq" id="WP_075831549.1">
    <property type="nucleotide sequence ID" value="NZ_MSTI01000062.1"/>
</dbReference>
<reference evidence="4 5" key="1">
    <citation type="submission" date="2017-01" db="EMBL/GenBank/DDBJ databases">
        <title>Genome Analysis of Deinococcus marmoris KOPRI26562.</title>
        <authorList>
            <person name="Kim J.H."/>
            <person name="Oh H.-M."/>
        </authorList>
    </citation>
    <scope>NUCLEOTIDE SEQUENCE [LARGE SCALE GENOMIC DNA]</scope>
    <source>
        <strain evidence="4 5">KOPRI26562</strain>
    </source>
</reference>
<keyword evidence="5" id="KW-1185">Reference proteome</keyword>
<protein>
    <recommendedName>
        <fullName evidence="2">DUF305 domain-containing protein</fullName>
    </recommendedName>
</protein>
<accession>A0A1U7P0I0</accession>
<feature type="domain" description="DUF305" evidence="2">
    <location>
        <begin position="138"/>
        <end position="193"/>
    </location>
</feature>
<evidence type="ECO:0000313" key="3">
    <source>
        <dbReference type="EMBL" id="OLV17266.1"/>
    </source>
</evidence>
<dbReference type="Pfam" id="PF03713">
    <property type="entry name" value="DUF305"/>
    <property type="match status" value="2"/>
</dbReference>
<sequence length="195" mass="21418">MKNTLKTASLFAALSLTLLGLAPAQKMDGMSMPGMTHSAQENKDLAKLSGKAFDRAFLSMMIAHHQGAIDMSKAVVNNVKDTQVKTWTKDVISAQQKEISDMTTWLGTLGGVDKTWQTGMAKEMDGMLKALKANKDTDAGFVLGMLPHHASAIEMAALALQKSSDARVTKLAREIIRDQADEMYLYRQWLIKRGM</sequence>
<evidence type="ECO:0000256" key="1">
    <source>
        <dbReference type="SAM" id="SignalP"/>
    </source>
</evidence>
<dbReference type="InterPro" id="IPR005183">
    <property type="entry name" value="DUF305_CopM-like"/>
</dbReference>
<feature type="chain" id="PRO_5011081599" description="DUF305 domain-containing protein" evidence="1">
    <location>
        <begin position="25"/>
        <end position="195"/>
    </location>
</feature>
<comment type="caution">
    <text evidence="4">The sequence shown here is derived from an EMBL/GenBank/DDBJ whole genome shotgun (WGS) entry which is preliminary data.</text>
</comment>
<evidence type="ECO:0000313" key="5">
    <source>
        <dbReference type="Proteomes" id="UP000186607"/>
    </source>
</evidence>
<dbReference type="PANTHER" id="PTHR36933">
    <property type="entry name" value="SLL0788 PROTEIN"/>
    <property type="match status" value="1"/>
</dbReference>
<dbReference type="Gene3D" id="1.20.1260.10">
    <property type="match status" value="2"/>
</dbReference>
<feature type="domain" description="DUF305" evidence="2">
    <location>
        <begin position="24"/>
        <end position="106"/>
    </location>
</feature>
<dbReference type="AlphaFoldDB" id="A0A1U7P0I0"/>
<dbReference type="OrthoDB" id="8603558at2"/>
<keyword evidence="1" id="KW-0732">Signal</keyword>
<name>A0A1U7P0I0_9DEIO</name>
<organism evidence="4 5">
    <name type="scientific">Deinococcus marmoris</name>
    <dbReference type="NCBI Taxonomy" id="249408"/>
    <lineage>
        <taxon>Bacteria</taxon>
        <taxon>Thermotogati</taxon>
        <taxon>Deinococcota</taxon>
        <taxon>Deinococci</taxon>
        <taxon>Deinococcales</taxon>
        <taxon>Deinococcaceae</taxon>
        <taxon>Deinococcus</taxon>
    </lineage>
</organism>
<dbReference type="PANTHER" id="PTHR36933:SF1">
    <property type="entry name" value="SLL0788 PROTEIN"/>
    <property type="match status" value="1"/>
</dbReference>
<dbReference type="EMBL" id="MSTI01000062">
    <property type="protein sequence ID" value="OLV18673.1"/>
    <property type="molecule type" value="Genomic_DNA"/>
</dbReference>
<dbReference type="InterPro" id="IPR012347">
    <property type="entry name" value="Ferritin-like"/>
</dbReference>
<evidence type="ECO:0000259" key="2">
    <source>
        <dbReference type="Pfam" id="PF03713"/>
    </source>
</evidence>